<dbReference type="Proteomes" id="UP000255417">
    <property type="component" value="Unassembled WGS sequence"/>
</dbReference>
<keyword evidence="2" id="KW-1185">Reference proteome</keyword>
<dbReference type="AlphaFoldDB" id="A0A379CA44"/>
<protein>
    <submittedName>
        <fullName evidence="1">Uncharacterized protein</fullName>
    </submittedName>
</protein>
<evidence type="ECO:0000313" key="2">
    <source>
        <dbReference type="Proteomes" id="UP000255417"/>
    </source>
</evidence>
<accession>A0A379CA44</accession>
<proteinExistence type="predicted"/>
<name>A0A379CA44_9PAST</name>
<reference evidence="1 2" key="1">
    <citation type="submission" date="2018-06" db="EMBL/GenBank/DDBJ databases">
        <authorList>
            <consortium name="Pathogen Informatics"/>
            <person name="Doyle S."/>
        </authorList>
    </citation>
    <scope>NUCLEOTIDE SEQUENCE [LARGE SCALE GENOMIC DNA]</scope>
    <source>
        <strain evidence="1 2">NCTC12872</strain>
    </source>
</reference>
<dbReference type="EMBL" id="UGTA01000001">
    <property type="protein sequence ID" value="SUB59262.1"/>
    <property type="molecule type" value="Genomic_DNA"/>
</dbReference>
<sequence length="49" mass="5893">MLIEYDFICKFHQKYHRLLNIIRTPAIYKGAINTSSLLNYMSLNPKYKK</sequence>
<evidence type="ECO:0000313" key="1">
    <source>
        <dbReference type="EMBL" id="SUB59262.1"/>
    </source>
</evidence>
<organism evidence="1 2">
    <name type="scientific">Phocoenobacter uteri</name>
    <dbReference type="NCBI Taxonomy" id="146806"/>
    <lineage>
        <taxon>Bacteria</taxon>
        <taxon>Pseudomonadati</taxon>
        <taxon>Pseudomonadota</taxon>
        <taxon>Gammaproteobacteria</taxon>
        <taxon>Pasteurellales</taxon>
        <taxon>Pasteurellaceae</taxon>
        <taxon>Phocoenobacter</taxon>
    </lineage>
</organism>
<gene>
    <name evidence="1" type="ORF">NCTC12872_01244</name>
</gene>